<name>A0A836FCI6_9HYME</name>
<dbReference type="Proteomes" id="UP000668214">
    <property type="component" value="Unassembled WGS sequence"/>
</dbReference>
<dbReference type="InterPro" id="IPR036397">
    <property type="entry name" value="RNaseH_sf"/>
</dbReference>
<dbReference type="GO" id="GO:0003676">
    <property type="term" value="F:nucleic acid binding"/>
    <property type="evidence" value="ECO:0007669"/>
    <property type="project" value="InterPro"/>
</dbReference>
<dbReference type="Gene3D" id="3.30.420.10">
    <property type="entry name" value="Ribonuclease H-like superfamily/Ribonuclease H"/>
    <property type="match status" value="1"/>
</dbReference>
<feature type="non-terminal residue" evidence="2">
    <location>
        <position position="1"/>
    </location>
</feature>
<dbReference type="InterPro" id="IPR049512">
    <property type="entry name" value="DJR-like_dom"/>
</dbReference>
<organism evidence="2 3">
    <name type="scientific">Pseudoatta argentina</name>
    <dbReference type="NCBI Taxonomy" id="621737"/>
    <lineage>
        <taxon>Eukaryota</taxon>
        <taxon>Metazoa</taxon>
        <taxon>Ecdysozoa</taxon>
        <taxon>Arthropoda</taxon>
        <taxon>Hexapoda</taxon>
        <taxon>Insecta</taxon>
        <taxon>Pterygota</taxon>
        <taxon>Neoptera</taxon>
        <taxon>Endopterygota</taxon>
        <taxon>Hymenoptera</taxon>
        <taxon>Apocrita</taxon>
        <taxon>Aculeata</taxon>
        <taxon>Formicoidea</taxon>
        <taxon>Formicidae</taxon>
        <taxon>Myrmicinae</taxon>
        <taxon>Pseudoatta</taxon>
    </lineage>
</organism>
<gene>
    <name evidence="2" type="ORF">G6Z78_0001313</name>
</gene>
<evidence type="ECO:0000313" key="2">
    <source>
        <dbReference type="EMBL" id="KAG5322118.1"/>
    </source>
</evidence>
<comment type="caution">
    <text evidence="2">The sequence shown here is derived from an EMBL/GenBank/DDBJ whole genome shotgun (WGS) entry which is preliminary data.</text>
</comment>
<sequence>FEMFDITGESIFDDCIVKIETYMYNPFANTTLIALNAGWNSRSDTEEDFNFCVPLSMLLGFCEDYKRLIVNARHELILIRARNNNCLVRNPVTESEVELFKVQWRMPHVALNEVNKLSMLRALESGHYLSMSFRSWDLYKYPLLQNTTQLEKSRYVIFAADRLLANHRFTSFAEIENWLQNWITSKDESFFRDEMRNLSERWEKVVASDGQYFN</sequence>
<feature type="domain" description="Double jelly roll-like" evidence="1">
    <location>
        <begin position="33"/>
        <end position="163"/>
    </location>
</feature>
<dbReference type="EMBL" id="JAANIA010000998">
    <property type="protein sequence ID" value="KAG5322118.1"/>
    <property type="molecule type" value="Genomic_DNA"/>
</dbReference>
<dbReference type="PANTHER" id="PTHR36159:SF1">
    <property type="entry name" value="RETROVIRUS-RELATED POL POLYPROTEIN FROM TRANSPOSON 412-LIKE PROTEIN"/>
    <property type="match status" value="1"/>
</dbReference>
<keyword evidence="3" id="KW-1185">Reference proteome</keyword>
<dbReference type="PANTHER" id="PTHR36159">
    <property type="entry name" value="PROTEIN CBG23766"/>
    <property type="match status" value="1"/>
</dbReference>
<accession>A0A836FCI6</accession>
<dbReference type="Pfam" id="PF21738">
    <property type="entry name" value="DJR-like_dom"/>
    <property type="match status" value="1"/>
</dbReference>
<feature type="non-terminal residue" evidence="2">
    <location>
        <position position="214"/>
    </location>
</feature>
<proteinExistence type="predicted"/>
<evidence type="ECO:0000313" key="3">
    <source>
        <dbReference type="Proteomes" id="UP000668214"/>
    </source>
</evidence>
<reference evidence="2" key="1">
    <citation type="submission" date="2020-02" db="EMBL/GenBank/DDBJ databases">
        <title>Relaxed selection underlies rapid genomic changes in the transitions from sociality to social parasitism in ants.</title>
        <authorList>
            <person name="Bi X."/>
        </authorList>
    </citation>
    <scope>NUCLEOTIDE SEQUENCE</scope>
    <source>
        <strain evidence="2">BGI-DK2014c</strain>
        <tissue evidence="2">Whole body</tissue>
    </source>
</reference>
<protein>
    <submittedName>
        <fullName evidence="2">MOS1T transposase</fullName>
    </submittedName>
</protein>
<evidence type="ECO:0000259" key="1">
    <source>
        <dbReference type="Pfam" id="PF21738"/>
    </source>
</evidence>
<dbReference type="AlphaFoldDB" id="A0A836FCI6"/>